<gene>
    <name evidence="2" type="ordered locus">Mesop_2947</name>
</gene>
<protein>
    <recommendedName>
        <fullName evidence="4">DUF551 domain-containing protein</fullName>
    </recommendedName>
</protein>
<reference evidence="2 3" key="1">
    <citation type="submission" date="2010-10" db="EMBL/GenBank/DDBJ databases">
        <title>Complete sequence of Mesorhizobium opportunistum WSM2075.</title>
        <authorList>
            <consortium name="US DOE Joint Genome Institute"/>
            <person name="Lucas S."/>
            <person name="Copeland A."/>
            <person name="Lapidus A."/>
            <person name="Cheng J.-F."/>
            <person name="Bruce D."/>
            <person name="Goodwin L."/>
            <person name="Pitluck S."/>
            <person name="Chertkov O."/>
            <person name="Misra M."/>
            <person name="Detter J.C."/>
            <person name="Han C."/>
            <person name="Tapia R."/>
            <person name="Land M."/>
            <person name="Hauser L."/>
            <person name="Kyrpides N."/>
            <person name="Ovchinnikova G."/>
            <person name="Mavrommatis K.M."/>
            <person name="Tiwari R.P."/>
            <person name="Howieson J.G."/>
            <person name="O'Hara G.W."/>
            <person name="Nandasena K.G."/>
            <person name="Woyke T."/>
        </authorList>
    </citation>
    <scope>NUCLEOTIDE SEQUENCE [LARGE SCALE GENOMIC DNA]</scope>
    <source>
        <strain evidence="3">LMG 24607 / HAMBI 3007 / WSM2075</strain>
    </source>
</reference>
<evidence type="ECO:0000313" key="2">
    <source>
        <dbReference type="EMBL" id="AEH87403.1"/>
    </source>
</evidence>
<dbReference type="HOGENOM" id="CLU_2035311_0_0_5"/>
<accession>F7Y5S8</accession>
<evidence type="ECO:0000256" key="1">
    <source>
        <dbReference type="SAM" id="MobiDB-lite"/>
    </source>
</evidence>
<name>F7Y5S8_MESOW</name>
<evidence type="ECO:0000313" key="3">
    <source>
        <dbReference type="Proteomes" id="UP000001623"/>
    </source>
</evidence>
<dbReference type="Proteomes" id="UP000001623">
    <property type="component" value="Chromosome"/>
</dbReference>
<dbReference type="EMBL" id="CP002279">
    <property type="protein sequence ID" value="AEH87403.1"/>
    <property type="molecule type" value="Genomic_DNA"/>
</dbReference>
<sequence length="121" mass="13798">MTDKTDATLAQALTQEFLVACELPSSIDSYELFAKKVIAAARARDERWDDISSAPKDGTRILVLCPRARIFPEIHIDWWSDGPGKPRWSQSSPNEQPKFWRQIPARPGQSHDLPVGKRDRR</sequence>
<feature type="region of interest" description="Disordered" evidence="1">
    <location>
        <begin position="81"/>
        <end position="121"/>
    </location>
</feature>
<evidence type="ECO:0008006" key="4">
    <source>
        <dbReference type="Google" id="ProtNLM"/>
    </source>
</evidence>
<dbReference type="AlphaFoldDB" id="F7Y5S8"/>
<proteinExistence type="predicted"/>
<dbReference type="RefSeq" id="WP_013894093.1">
    <property type="nucleotide sequence ID" value="NC_015675.1"/>
</dbReference>
<dbReference type="KEGG" id="mop:Mesop_2947"/>
<organism evidence="2 3">
    <name type="scientific">Mesorhizobium opportunistum (strain LMG 24607 / HAMBI 3007 / WSM2075)</name>
    <dbReference type="NCBI Taxonomy" id="536019"/>
    <lineage>
        <taxon>Bacteria</taxon>
        <taxon>Pseudomonadati</taxon>
        <taxon>Pseudomonadota</taxon>
        <taxon>Alphaproteobacteria</taxon>
        <taxon>Hyphomicrobiales</taxon>
        <taxon>Phyllobacteriaceae</taxon>
        <taxon>Mesorhizobium</taxon>
    </lineage>
</organism>